<keyword evidence="2" id="KW-1185">Reference proteome</keyword>
<name>A0ACC1LD86_9FUNG</name>
<accession>A0ACC1LD86</accession>
<dbReference type="EMBL" id="JANBUP010001436">
    <property type="protein sequence ID" value="KAJ2805749.1"/>
    <property type="molecule type" value="Genomic_DNA"/>
</dbReference>
<dbReference type="Proteomes" id="UP001140096">
    <property type="component" value="Unassembled WGS sequence"/>
</dbReference>
<reference evidence="1" key="1">
    <citation type="submission" date="2022-07" db="EMBL/GenBank/DDBJ databases">
        <title>Phylogenomic reconstructions and comparative analyses of Kickxellomycotina fungi.</title>
        <authorList>
            <person name="Reynolds N.K."/>
            <person name="Stajich J.E."/>
            <person name="Barry K."/>
            <person name="Grigoriev I.V."/>
            <person name="Crous P."/>
            <person name="Smith M.E."/>
        </authorList>
    </citation>
    <scope>NUCLEOTIDE SEQUENCE</scope>
    <source>
        <strain evidence="1">CBS 102833</strain>
    </source>
</reference>
<evidence type="ECO:0000313" key="1">
    <source>
        <dbReference type="EMBL" id="KAJ2805749.1"/>
    </source>
</evidence>
<feature type="non-terminal residue" evidence="1">
    <location>
        <position position="1"/>
    </location>
</feature>
<proteinExistence type="predicted"/>
<gene>
    <name evidence="1" type="ORF">H4S07_003949</name>
</gene>
<organism evidence="1 2">
    <name type="scientific">Coemansia furcata</name>
    <dbReference type="NCBI Taxonomy" id="417177"/>
    <lineage>
        <taxon>Eukaryota</taxon>
        <taxon>Fungi</taxon>
        <taxon>Fungi incertae sedis</taxon>
        <taxon>Zoopagomycota</taxon>
        <taxon>Kickxellomycotina</taxon>
        <taxon>Kickxellomycetes</taxon>
        <taxon>Kickxellales</taxon>
        <taxon>Kickxellaceae</taxon>
        <taxon>Coemansia</taxon>
    </lineage>
</organism>
<sequence length="974" mass="105752">LREQLDLSIAEKEALAAESQALKVRVNSLLVDFGIAEDKVGQMLEMAENAERAANETRQELQARVDELRAQNSRTVEEMAQLQHECDALTSDVQRYKSLAESSTTSAGESERMLRDAKSASSATIATLQTQLGGVTAERDGLLQETVAMNAQLDDAASERTHLESELDALRQKYEEISEKHTGLSSLVIELTASLESETKKYNDALAQRSEQQGQAESYAVQLDNLQSAVDDRTAELAKAREARAAIEDKVLELRQALDKMTAECAHLSTQVGEEIDMRHTVSERLAAAEAKLTTATTSENQHRHRIGELEALLSGQNSALVDLEESIAKIHSDYASAKKTALERAESLEADITSLRCELHAQHTKCDTLEKELEDSRAATNEALSASETLSGESEKLRADYKALADRSRAMQADMEKDIADVKSELSSKSAEMRALETALESVNACVEAARTEARDAACASIERLEAQVAASESRAVELGATAASLRVEIERRTGLEEAVASEHADLEEAVATIDRLAEERDKARKDVESLKLFVTELATTKDNEYAELEEKLMQQVELLQITTDKSSEKDELVKQLEEQAAEHLSRAVNAEADLDRALVQNSQDIDELTTERDALEAKLTEASLTRDKLEAQAKEATANGDRLQAEIKRHEQAAADLQQSLERATSSLTDADAAAAAAKQEHLDLVAAVSAELSAVTKSLSALPGCAQVASIDVEATSTTSYQVLLGAIKEMTTAAVAGAAANAQAASNAGESAQYEQDISRLQALNEKLEKKNAKLRDMYTSDTTELHAKEEEQRQRAESLAKELADSKRQVEAADGELVRVRGDLDAQCRRRMELEAMVAQREAALPGSPAPDGKAKARLASQRTPMTQENKRAHLASASVATLSPISSSTLNSRLGVLEDPQQNGHPARKRTALGPDTGACASGAEAVIKADPLRARSNYGDRRRMRRNQQAPPASGLEEQATEQCVQQ</sequence>
<comment type="caution">
    <text evidence="1">The sequence shown here is derived from an EMBL/GenBank/DDBJ whole genome shotgun (WGS) entry which is preliminary data.</text>
</comment>
<evidence type="ECO:0000313" key="2">
    <source>
        <dbReference type="Proteomes" id="UP001140096"/>
    </source>
</evidence>
<protein>
    <submittedName>
        <fullName evidence="1">Uncharacterized protein</fullName>
    </submittedName>
</protein>